<proteinExistence type="predicted"/>
<keyword evidence="2" id="KW-0479">Metal-binding</keyword>
<protein>
    <submittedName>
        <fullName evidence="9">Methionine-rich copper-binding protein CopC</fullName>
    </submittedName>
</protein>
<gene>
    <name evidence="9" type="ORF">QE375_001559</name>
</gene>
<dbReference type="Proteomes" id="UP001249291">
    <property type="component" value="Unassembled WGS sequence"/>
</dbReference>
<keyword evidence="6" id="KW-1133">Transmembrane helix</keyword>
<comment type="subcellular location">
    <subcellularLocation>
        <location evidence="1">Cell envelope</location>
    </subcellularLocation>
</comment>
<feature type="region of interest" description="Disordered" evidence="5">
    <location>
        <begin position="135"/>
        <end position="175"/>
    </location>
</feature>
<evidence type="ECO:0000259" key="8">
    <source>
        <dbReference type="Pfam" id="PF04234"/>
    </source>
</evidence>
<evidence type="ECO:0000313" key="9">
    <source>
        <dbReference type="EMBL" id="MDR6142005.1"/>
    </source>
</evidence>
<keyword evidence="6" id="KW-0812">Transmembrane</keyword>
<evidence type="ECO:0000256" key="5">
    <source>
        <dbReference type="SAM" id="MobiDB-lite"/>
    </source>
</evidence>
<dbReference type="InterPro" id="IPR007348">
    <property type="entry name" value="CopC_dom"/>
</dbReference>
<evidence type="ECO:0000256" key="1">
    <source>
        <dbReference type="ARBA" id="ARBA00004196"/>
    </source>
</evidence>
<evidence type="ECO:0000256" key="2">
    <source>
        <dbReference type="ARBA" id="ARBA00022723"/>
    </source>
</evidence>
<dbReference type="Gene3D" id="2.60.40.1220">
    <property type="match status" value="1"/>
</dbReference>
<dbReference type="InterPro" id="IPR032694">
    <property type="entry name" value="CopC/D"/>
</dbReference>
<evidence type="ECO:0000256" key="7">
    <source>
        <dbReference type="SAM" id="SignalP"/>
    </source>
</evidence>
<evidence type="ECO:0000256" key="6">
    <source>
        <dbReference type="SAM" id="Phobius"/>
    </source>
</evidence>
<feature type="transmembrane region" description="Helical" evidence="6">
    <location>
        <begin position="181"/>
        <end position="202"/>
    </location>
</feature>
<dbReference type="Pfam" id="PF04234">
    <property type="entry name" value="CopC"/>
    <property type="match status" value="1"/>
</dbReference>
<keyword evidence="6" id="KW-0472">Membrane</keyword>
<evidence type="ECO:0000256" key="4">
    <source>
        <dbReference type="ARBA" id="ARBA00023008"/>
    </source>
</evidence>
<dbReference type="EMBL" id="JAVIZQ010000001">
    <property type="protein sequence ID" value="MDR6142005.1"/>
    <property type="molecule type" value="Genomic_DNA"/>
</dbReference>
<dbReference type="InterPro" id="IPR014755">
    <property type="entry name" value="Cu-Rt/internalin_Ig-like"/>
</dbReference>
<keyword evidence="4" id="KW-0186">Copper</keyword>
<feature type="compositionally biased region" description="Low complexity" evidence="5">
    <location>
        <begin position="135"/>
        <end position="164"/>
    </location>
</feature>
<feature type="chain" id="PRO_5045134812" evidence="7">
    <location>
        <begin position="35"/>
        <end position="219"/>
    </location>
</feature>
<feature type="signal peptide" evidence="7">
    <location>
        <begin position="1"/>
        <end position="34"/>
    </location>
</feature>
<dbReference type="SUPFAM" id="SSF81296">
    <property type="entry name" value="E set domains"/>
    <property type="match status" value="1"/>
</dbReference>
<reference evidence="9 10" key="1">
    <citation type="submission" date="2023-08" db="EMBL/GenBank/DDBJ databases">
        <title>Functional and genomic diversity of the sorghum phyllosphere microbiome.</title>
        <authorList>
            <person name="Shade A."/>
        </authorList>
    </citation>
    <scope>NUCLEOTIDE SEQUENCE [LARGE SCALE GENOMIC DNA]</scope>
    <source>
        <strain evidence="9 10">SORGH_AS_0445</strain>
    </source>
</reference>
<comment type="caution">
    <text evidence="9">The sequence shown here is derived from an EMBL/GenBank/DDBJ whole genome shotgun (WGS) entry which is preliminary data.</text>
</comment>
<name>A0ABU1HSE7_9MICO</name>
<keyword evidence="10" id="KW-1185">Reference proteome</keyword>
<dbReference type="InterPro" id="IPR014756">
    <property type="entry name" value="Ig_E-set"/>
</dbReference>
<dbReference type="PANTHER" id="PTHR34820:SF4">
    <property type="entry name" value="INNER MEMBRANE PROTEIN YEBZ"/>
    <property type="match status" value="1"/>
</dbReference>
<accession>A0ABU1HSE7</accession>
<sequence length="219" mass="22206">MKTTARRLPAAPVALAAAFLTAFLVLFAPLSASAHDSLLASSPEADSTVDTLPAELTLTFSAKLIDETGATEVVVTDPSGNSVTEGAATVEGAIVTQQLATEAPAGAYHVIWKVVSSDGHPTSGEFDFTVANSTETAPTAEPSAEPTETATAAPAPVATAGPGTDVTPAPESDDSSASTTLIWVLAIVGALVILGIIVWLVVRGRRDPASTDSDLPSER</sequence>
<dbReference type="RefSeq" id="WP_309689606.1">
    <property type="nucleotide sequence ID" value="NZ_JAVIZQ010000001.1"/>
</dbReference>
<keyword evidence="3 7" id="KW-0732">Signal</keyword>
<evidence type="ECO:0000256" key="3">
    <source>
        <dbReference type="ARBA" id="ARBA00022729"/>
    </source>
</evidence>
<feature type="domain" description="CopC" evidence="8">
    <location>
        <begin position="35"/>
        <end position="130"/>
    </location>
</feature>
<organism evidence="9 10">
    <name type="scientific">Microbacterium foliorum</name>
    <dbReference type="NCBI Taxonomy" id="104336"/>
    <lineage>
        <taxon>Bacteria</taxon>
        <taxon>Bacillati</taxon>
        <taxon>Actinomycetota</taxon>
        <taxon>Actinomycetes</taxon>
        <taxon>Micrococcales</taxon>
        <taxon>Microbacteriaceae</taxon>
        <taxon>Microbacterium</taxon>
    </lineage>
</organism>
<dbReference type="PANTHER" id="PTHR34820">
    <property type="entry name" value="INNER MEMBRANE PROTEIN YEBZ"/>
    <property type="match status" value="1"/>
</dbReference>
<evidence type="ECO:0000313" key="10">
    <source>
        <dbReference type="Proteomes" id="UP001249291"/>
    </source>
</evidence>